<keyword evidence="3" id="KW-1185">Reference proteome</keyword>
<protein>
    <submittedName>
        <fullName evidence="2">Uncharacterized protein</fullName>
    </submittedName>
</protein>
<dbReference type="AlphaFoldDB" id="A0A7R9GL35"/>
<proteinExistence type="predicted"/>
<dbReference type="EMBL" id="OA895454">
    <property type="protein sequence ID" value="CAD7285316.1"/>
    <property type="molecule type" value="Genomic_DNA"/>
</dbReference>
<name>A0A7R9GL35_9CRUS</name>
<dbReference type="Proteomes" id="UP000678499">
    <property type="component" value="Unassembled WGS sequence"/>
</dbReference>
<evidence type="ECO:0000313" key="2">
    <source>
        <dbReference type="EMBL" id="CAD7285316.1"/>
    </source>
</evidence>
<accession>A0A7R9GL35</accession>
<evidence type="ECO:0000256" key="1">
    <source>
        <dbReference type="SAM" id="MobiDB-lite"/>
    </source>
</evidence>
<feature type="region of interest" description="Disordered" evidence="1">
    <location>
        <begin position="1"/>
        <end position="24"/>
    </location>
</feature>
<feature type="non-terminal residue" evidence="2">
    <location>
        <position position="77"/>
    </location>
</feature>
<dbReference type="EMBL" id="CAJPEX010013417">
    <property type="protein sequence ID" value="CAG0925468.1"/>
    <property type="molecule type" value="Genomic_DNA"/>
</dbReference>
<reference evidence="2" key="1">
    <citation type="submission" date="2020-11" db="EMBL/GenBank/DDBJ databases">
        <authorList>
            <person name="Tran Van P."/>
        </authorList>
    </citation>
    <scope>NUCLEOTIDE SEQUENCE</scope>
</reference>
<sequence>MAFGIQQKPAAGKSGSHRPHSWRPSTTVTQLLCTLTVLLLTLDCIEGGHFYTVNRQKALQRFGKRWSSMSNEATGPW</sequence>
<organism evidence="2">
    <name type="scientific">Notodromas monacha</name>
    <dbReference type="NCBI Taxonomy" id="399045"/>
    <lineage>
        <taxon>Eukaryota</taxon>
        <taxon>Metazoa</taxon>
        <taxon>Ecdysozoa</taxon>
        <taxon>Arthropoda</taxon>
        <taxon>Crustacea</taxon>
        <taxon>Oligostraca</taxon>
        <taxon>Ostracoda</taxon>
        <taxon>Podocopa</taxon>
        <taxon>Podocopida</taxon>
        <taxon>Cypridocopina</taxon>
        <taxon>Cypridoidea</taxon>
        <taxon>Cyprididae</taxon>
        <taxon>Notodromas</taxon>
    </lineage>
</organism>
<evidence type="ECO:0000313" key="3">
    <source>
        <dbReference type="Proteomes" id="UP000678499"/>
    </source>
</evidence>
<gene>
    <name evidence="2" type="ORF">NMOB1V02_LOCUS12918</name>
</gene>